<evidence type="ECO:0000313" key="1">
    <source>
        <dbReference type="EMBL" id="VDP17941.1"/>
    </source>
</evidence>
<reference evidence="1 2" key="1">
    <citation type="submission" date="2018-11" db="EMBL/GenBank/DDBJ databases">
        <authorList>
            <consortium name="Pathogen Informatics"/>
        </authorList>
    </citation>
    <scope>NUCLEOTIDE SEQUENCE [LARGE SCALE GENOMIC DNA]</scope>
    <source>
        <strain evidence="1 2">Zambia</strain>
    </source>
</reference>
<evidence type="ECO:0000313" key="2">
    <source>
        <dbReference type="Proteomes" id="UP000277204"/>
    </source>
</evidence>
<proteinExistence type="predicted"/>
<protein>
    <submittedName>
        <fullName evidence="1">Uncharacterized protein</fullName>
    </submittedName>
</protein>
<sequence>MNVIRCYAPTNDHNEDTKDQSYNRLQSIVEKYPTKELTVLMGDLNEKVGMDNSGYEDIMGERRCDKLRLLMFINSSLLKILWIR</sequence>
<dbReference type="InterPro" id="IPR036691">
    <property type="entry name" value="Endo/exonu/phosph_ase_sf"/>
</dbReference>
<gene>
    <name evidence="1" type="ORF">SMRZ_LOCUS15308</name>
</gene>
<dbReference type="SUPFAM" id="SSF56219">
    <property type="entry name" value="DNase I-like"/>
    <property type="match status" value="1"/>
</dbReference>
<accession>A0A183MGY3</accession>
<organism evidence="1 2">
    <name type="scientific">Schistosoma margrebowiei</name>
    <dbReference type="NCBI Taxonomy" id="48269"/>
    <lineage>
        <taxon>Eukaryota</taxon>
        <taxon>Metazoa</taxon>
        <taxon>Spiralia</taxon>
        <taxon>Lophotrochozoa</taxon>
        <taxon>Platyhelminthes</taxon>
        <taxon>Trematoda</taxon>
        <taxon>Digenea</taxon>
        <taxon>Strigeidida</taxon>
        <taxon>Schistosomatoidea</taxon>
        <taxon>Schistosomatidae</taxon>
        <taxon>Schistosoma</taxon>
    </lineage>
</organism>
<dbReference type="Proteomes" id="UP000277204">
    <property type="component" value="Unassembled WGS sequence"/>
</dbReference>
<dbReference type="AlphaFoldDB" id="A0A183MGY3"/>
<keyword evidence="2" id="KW-1185">Reference proteome</keyword>
<dbReference type="EMBL" id="UZAI01016911">
    <property type="protein sequence ID" value="VDP17941.1"/>
    <property type="molecule type" value="Genomic_DNA"/>
</dbReference>
<name>A0A183MGY3_9TREM</name>
<dbReference type="Gene3D" id="3.60.10.10">
    <property type="entry name" value="Endonuclease/exonuclease/phosphatase"/>
    <property type="match status" value="1"/>
</dbReference>